<dbReference type="Pfam" id="PF13692">
    <property type="entry name" value="Glyco_trans_1_4"/>
    <property type="match status" value="1"/>
</dbReference>
<dbReference type="EMBL" id="WVUH01000110">
    <property type="protein sequence ID" value="MBO4207217.1"/>
    <property type="molecule type" value="Genomic_DNA"/>
</dbReference>
<dbReference type="Proteomes" id="UP000823521">
    <property type="component" value="Unassembled WGS sequence"/>
</dbReference>
<evidence type="ECO:0000313" key="2">
    <source>
        <dbReference type="EMBL" id="MBO4207217.1"/>
    </source>
</evidence>
<name>A0ABS3VRQ8_MICEH</name>
<dbReference type="Gene3D" id="3.40.50.2000">
    <property type="entry name" value="Glycogen Phosphorylase B"/>
    <property type="match status" value="2"/>
</dbReference>
<dbReference type="RefSeq" id="WP_208814113.1">
    <property type="nucleotide sequence ID" value="NZ_WVUH01000110.1"/>
</dbReference>
<dbReference type="SUPFAM" id="SSF53756">
    <property type="entry name" value="UDP-Glycosyltransferase/glycogen phosphorylase"/>
    <property type="match status" value="1"/>
</dbReference>
<evidence type="ECO:0000256" key="1">
    <source>
        <dbReference type="SAM" id="MobiDB-lite"/>
    </source>
</evidence>
<feature type="region of interest" description="Disordered" evidence="1">
    <location>
        <begin position="365"/>
        <end position="386"/>
    </location>
</feature>
<dbReference type="PANTHER" id="PTHR12526:SF636">
    <property type="entry name" value="BLL3647 PROTEIN"/>
    <property type="match status" value="1"/>
</dbReference>
<keyword evidence="3" id="KW-1185">Reference proteome</keyword>
<evidence type="ECO:0000313" key="3">
    <source>
        <dbReference type="Proteomes" id="UP000823521"/>
    </source>
</evidence>
<sequence>MHILTTVVGERTGHWTDLFAALCDQPGVTLTVLARDVPANAARELDRLSRTRPGFRHHVPRDHPIGAQRPDVVHVIGDGTYPIIRQTLRWRDRYWPGTPVTLHPGQPGSPRIPTLVPLFERYAGQQVDHAFPSTPAALEALRAGGYRGPATIVPPGVDTGRFTPSPVPRPTHRRFTAGFVDRLAPHTGVRDLLAAAERIDCDVLLVGDGPLAPQVDLAATRRPGRVHRQGWSRDTELPDLLARMDVLVLPTTGVARRRVLPWTPAPLAEQAGRTLVGAMAGGIPVIGSDTGGTPYLLGPAGLVFPAGNVAALTDRLARLRDDPQLADDLAAAGRARAASGFCWTRIAASLGAVWRQLVAQPRTGLDDLLGGPREVQPATEREAAVH</sequence>
<accession>A0ABS3VRQ8</accession>
<organism evidence="2 3">
    <name type="scientific">Micromonospora echinofusca</name>
    <dbReference type="NCBI Taxonomy" id="47858"/>
    <lineage>
        <taxon>Bacteria</taxon>
        <taxon>Bacillati</taxon>
        <taxon>Actinomycetota</taxon>
        <taxon>Actinomycetes</taxon>
        <taxon>Micromonosporales</taxon>
        <taxon>Micromonosporaceae</taxon>
        <taxon>Micromonospora</taxon>
    </lineage>
</organism>
<comment type="caution">
    <text evidence="2">The sequence shown here is derived from an EMBL/GenBank/DDBJ whole genome shotgun (WGS) entry which is preliminary data.</text>
</comment>
<proteinExistence type="predicted"/>
<protein>
    <submittedName>
        <fullName evidence="2">Glycosyltransferase</fullName>
    </submittedName>
</protein>
<dbReference type="PANTHER" id="PTHR12526">
    <property type="entry name" value="GLYCOSYLTRANSFERASE"/>
    <property type="match status" value="1"/>
</dbReference>
<gene>
    <name evidence="2" type="ORF">GSF22_14545</name>
</gene>
<dbReference type="CDD" id="cd03801">
    <property type="entry name" value="GT4_PimA-like"/>
    <property type="match status" value="1"/>
</dbReference>
<reference evidence="2 3" key="1">
    <citation type="submission" date="2019-12" db="EMBL/GenBank/DDBJ databases">
        <title>Whole genome sequencing of endophytic Actinobacterium Micromonospora sp. MPMI6T.</title>
        <authorList>
            <person name="Evv R."/>
            <person name="Podile A.R."/>
        </authorList>
    </citation>
    <scope>NUCLEOTIDE SEQUENCE [LARGE SCALE GENOMIC DNA]</scope>
    <source>
        <strain evidence="2 3">MPMI6</strain>
    </source>
</reference>